<keyword evidence="5" id="KW-1185">Reference proteome</keyword>
<dbReference type="GO" id="GO:0006351">
    <property type="term" value="P:DNA-templated transcription"/>
    <property type="evidence" value="ECO:0007669"/>
    <property type="project" value="InterPro"/>
</dbReference>
<feature type="region of interest" description="Disordered" evidence="2">
    <location>
        <begin position="52"/>
        <end position="89"/>
    </location>
</feature>
<protein>
    <submittedName>
        <fullName evidence="4">Zn(II)2Cys6 transcription factor</fullName>
    </submittedName>
</protein>
<comment type="caution">
    <text evidence="4">The sequence shown here is derived from an EMBL/GenBank/DDBJ whole genome shotgun (WGS) entry which is preliminary data.</text>
</comment>
<evidence type="ECO:0000256" key="1">
    <source>
        <dbReference type="ARBA" id="ARBA00023242"/>
    </source>
</evidence>
<dbReference type="GO" id="GO:0003677">
    <property type="term" value="F:DNA binding"/>
    <property type="evidence" value="ECO:0007669"/>
    <property type="project" value="InterPro"/>
</dbReference>
<dbReference type="PANTHER" id="PTHR31668:SF23">
    <property type="entry name" value="ZN(II)2CYS6 TRANSCRIPTION FACTOR (EUROFUNG)"/>
    <property type="match status" value="1"/>
</dbReference>
<dbReference type="AlphaFoldDB" id="A0A179F5D0"/>
<feature type="compositionally biased region" description="Polar residues" evidence="2">
    <location>
        <begin position="9"/>
        <end position="20"/>
    </location>
</feature>
<feature type="compositionally biased region" description="Polar residues" evidence="2">
    <location>
        <begin position="58"/>
        <end position="81"/>
    </location>
</feature>
<dbReference type="GO" id="GO:0008270">
    <property type="term" value="F:zinc ion binding"/>
    <property type="evidence" value="ECO:0007669"/>
    <property type="project" value="InterPro"/>
</dbReference>
<reference evidence="4 5" key="1">
    <citation type="journal article" date="2016" name="PLoS Pathog.">
        <title>Biosynthesis of antibiotic leucinostatins in bio-control fungus Purpureocillium lilacinum and their inhibition on phytophthora revealed by genome mining.</title>
        <authorList>
            <person name="Wang G."/>
            <person name="Liu Z."/>
            <person name="Lin R."/>
            <person name="Li E."/>
            <person name="Mao Z."/>
            <person name="Ling J."/>
            <person name="Yang Y."/>
            <person name="Yin W.B."/>
            <person name="Xie B."/>
        </authorList>
    </citation>
    <scope>NUCLEOTIDE SEQUENCE [LARGE SCALE GENOMIC DNA]</scope>
    <source>
        <strain evidence="4">170</strain>
    </source>
</reference>
<accession>A0A179F5D0</accession>
<proteinExistence type="predicted"/>
<dbReference type="STRING" id="1380566.A0A179F5D0"/>
<organism evidence="4 5">
    <name type="scientific">Pochonia chlamydosporia 170</name>
    <dbReference type="NCBI Taxonomy" id="1380566"/>
    <lineage>
        <taxon>Eukaryota</taxon>
        <taxon>Fungi</taxon>
        <taxon>Dikarya</taxon>
        <taxon>Ascomycota</taxon>
        <taxon>Pezizomycotina</taxon>
        <taxon>Sordariomycetes</taxon>
        <taxon>Hypocreomycetidae</taxon>
        <taxon>Hypocreales</taxon>
        <taxon>Clavicipitaceae</taxon>
        <taxon>Pochonia</taxon>
    </lineage>
</organism>
<evidence type="ECO:0000259" key="3">
    <source>
        <dbReference type="SMART" id="SM00906"/>
    </source>
</evidence>
<keyword evidence="1" id="KW-0539">Nucleus</keyword>
<dbReference type="GO" id="GO:0001080">
    <property type="term" value="P:nitrogen catabolite activation of transcription from RNA polymerase II promoter"/>
    <property type="evidence" value="ECO:0007669"/>
    <property type="project" value="TreeGrafter"/>
</dbReference>
<feature type="domain" description="Xylanolytic transcriptional activator regulatory" evidence="3">
    <location>
        <begin position="286"/>
        <end position="358"/>
    </location>
</feature>
<dbReference type="GeneID" id="28855864"/>
<evidence type="ECO:0000313" key="5">
    <source>
        <dbReference type="Proteomes" id="UP000078397"/>
    </source>
</evidence>
<dbReference type="EMBL" id="LSBJ02000008">
    <property type="protein sequence ID" value="OAQ60612.1"/>
    <property type="molecule type" value="Genomic_DNA"/>
</dbReference>
<sequence>MPHGRQSTKRSQNGRQTFSSRLAIRTPKYVIQSTFGDFCRSRDLPCQAIASATRRTNHQVPSSSETTQSASLENQPTTSPDFSKDSIHSLENNNGHSTYCIGPAAEQDSHLLDTFRYAILNEGHSVDGSVVPIYPGTQNTKDRPVHFLFLTVEHTEAATRSRIASSDAIEALVGPHGDALVRLYLKHIHPVFPILPKVHFLKKYATDRNSVPACLRGAIYATASVFWKDEPSLNGPCPFEQHQILDHAHASLRREIENPNLLSVTACLLLIHATPPEMDTVETPTTWTLSAQATAAAQLIGLHQDPGEWKIPQDEKHMRRKLWWATYVTDCLASVSYGNPPHIGAGTFSTMDLSMEDVRCNEDVPAELRYLIDDSDGEFDVSTGARFLELVRVTMKLRAILDSSFRISPTGDVPSKSAKKELVDIQRQLREWESLRPSCLNLQRRKPQSSSYNCPIHMVVYATKVLLYRALMHPATRHAKTTPGSNLKIWFSAALSEFEAFTEYLSSITAADLNGFWGRHARSQLVSCANFLIYLFLMASEKKDVERAYALLEDFATAAEGLKAVASFEANIFLRPASLRVESFFAQAAEIMRNGHGGDIP</sequence>
<evidence type="ECO:0000313" key="4">
    <source>
        <dbReference type="EMBL" id="OAQ60612.1"/>
    </source>
</evidence>
<gene>
    <name evidence="4" type="ORF">VFPPC_14099</name>
</gene>
<dbReference type="Pfam" id="PF04082">
    <property type="entry name" value="Fungal_trans"/>
    <property type="match status" value="1"/>
</dbReference>
<dbReference type="InterPro" id="IPR007219">
    <property type="entry name" value="XnlR_reg_dom"/>
</dbReference>
<dbReference type="Proteomes" id="UP000078397">
    <property type="component" value="Unassembled WGS sequence"/>
</dbReference>
<dbReference type="RefSeq" id="XP_018138490.1">
    <property type="nucleotide sequence ID" value="XM_018291870.1"/>
</dbReference>
<dbReference type="PANTHER" id="PTHR31668">
    <property type="entry name" value="GLUCOSE TRANSPORT TRANSCRIPTION REGULATOR RGT1-RELATED-RELATED"/>
    <property type="match status" value="1"/>
</dbReference>
<dbReference type="SMART" id="SM00906">
    <property type="entry name" value="Fungal_trans"/>
    <property type="match status" value="1"/>
</dbReference>
<dbReference type="InterPro" id="IPR050797">
    <property type="entry name" value="Carb_Metab_Trans_Reg"/>
</dbReference>
<dbReference type="GO" id="GO:0005634">
    <property type="term" value="C:nucleus"/>
    <property type="evidence" value="ECO:0007669"/>
    <property type="project" value="TreeGrafter"/>
</dbReference>
<dbReference type="KEGG" id="pchm:VFPPC_14099"/>
<name>A0A179F5D0_METCM</name>
<dbReference type="OrthoDB" id="2018619at2759"/>
<evidence type="ECO:0000256" key="2">
    <source>
        <dbReference type="SAM" id="MobiDB-lite"/>
    </source>
</evidence>
<dbReference type="CDD" id="cd12148">
    <property type="entry name" value="fungal_TF_MHR"/>
    <property type="match status" value="1"/>
</dbReference>
<feature type="region of interest" description="Disordered" evidence="2">
    <location>
        <begin position="1"/>
        <end position="21"/>
    </location>
</feature>